<dbReference type="EMBL" id="KV875095">
    <property type="protein sequence ID" value="OIW31922.1"/>
    <property type="molecule type" value="Genomic_DNA"/>
</dbReference>
<gene>
    <name evidence="1" type="ORF">CONLIGDRAFT_712357</name>
</gene>
<dbReference type="Proteomes" id="UP000182658">
    <property type="component" value="Unassembled WGS sequence"/>
</dbReference>
<protein>
    <submittedName>
        <fullName evidence="1">Uncharacterized protein</fullName>
    </submittedName>
</protein>
<reference evidence="1 2" key="1">
    <citation type="submission" date="2016-10" db="EMBL/GenBank/DDBJ databases">
        <title>Draft genome sequence of Coniochaeta ligniaria NRRL30616, a lignocellulolytic fungus for bioabatement of inhibitors in plant biomass hydrolysates.</title>
        <authorList>
            <consortium name="DOE Joint Genome Institute"/>
            <person name="Jimenez D.J."/>
            <person name="Hector R.E."/>
            <person name="Riley R."/>
            <person name="Sun H."/>
            <person name="Grigoriev I.V."/>
            <person name="Van Elsas J.D."/>
            <person name="Nichols N.N."/>
        </authorList>
    </citation>
    <scope>NUCLEOTIDE SEQUENCE [LARGE SCALE GENOMIC DNA]</scope>
    <source>
        <strain evidence="1 2">NRRL 30616</strain>
    </source>
</reference>
<dbReference type="OrthoDB" id="5237031at2759"/>
<proteinExistence type="predicted"/>
<dbReference type="AlphaFoldDB" id="A0A1J7JVY2"/>
<evidence type="ECO:0000313" key="1">
    <source>
        <dbReference type="EMBL" id="OIW31922.1"/>
    </source>
</evidence>
<dbReference type="InParanoid" id="A0A1J7JVY2"/>
<keyword evidence="2" id="KW-1185">Reference proteome</keyword>
<accession>A0A1J7JVY2</accession>
<organism evidence="1 2">
    <name type="scientific">Coniochaeta ligniaria NRRL 30616</name>
    <dbReference type="NCBI Taxonomy" id="1408157"/>
    <lineage>
        <taxon>Eukaryota</taxon>
        <taxon>Fungi</taxon>
        <taxon>Dikarya</taxon>
        <taxon>Ascomycota</taxon>
        <taxon>Pezizomycotina</taxon>
        <taxon>Sordariomycetes</taxon>
        <taxon>Sordariomycetidae</taxon>
        <taxon>Coniochaetales</taxon>
        <taxon>Coniochaetaceae</taxon>
        <taxon>Coniochaeta</taxon>
    </lineage>
</organism>
<name>A0A1J7JVY2_9PEZI</name>
<evidence type="ECO:0000313" key="2">
    <source>
        <dbReference type="Proteomes" id="UP000182658"/>
    </source>
</evidence>
<sequence length="122" mass="13841">MALPISEIVQLHPSNRVKETGYTSQSSKAWLKHHPEITKFNLHTFEQTDSSGVQAVQADFDGPLEPLDADDEMRIATTVYPPNAREWRISSETDAANWFHHEISNVVLPAFSHYPTVQRQSL</sequence>